<name>A0AAE1H5X4_9NEOP</name>
<proteinExistence type="predicted"/>
<reference evidence="2" key="2">
    <citation type="journal article" date="2023" name="BMC Genomics">
        <title>Pest status, molecular evolution, and epigenetic factors derived from the genome assembly of Frankliniella fusca, a thysanopteran phytovirus vector.</title>
        <authorList>
            <person name="Catto M.A."/>
            <person name="Labadie P.E."/>
            <person name="Jacobson A.L."/>
            <person name="Kennedy G.G."/>
            <person name="Srinivasan R."/>
            <person name="Hunt B.G."/>
        </authorList>
    </citation>
    <scope>NUCLEOTIDE SEQUENCE</scope>
    <source>
        <strain evidence="2">PL_HMW_Pooled</strain>
    </source>
</reference>
<dbReference type="EMBL" id="JAHWGI010000394">
    <property type="protein sequence ID" value="KAK3914851.1"/>
    <property type="molecule type" value="Genomic_DNA"/>
</dbReference>
<keyword evidence="1" id="KW-0472">Membrane</keyword>
<evidence type="ECO:0000256" key="1">
    <source>
        <dbReference type="SAM" id="Phobius"/>
    </source>
</evidence>
<gene>
    <name evidence="2" type="ORF">KUF71_005539</name>
</gene>
<evidence type="ECO:0000313" key="3">
    <source>
        <dbReference type="Proteomes" id="UP001219518"/>
    </source>
</evidence>
<organism evidence="2 3">
    <name type="scientific">Frankliniella fusca</name>
    <dbReference type="NCBI Taxonomy" id="407009"/>
    <lineage>
        <taxon>Eukaryota</taxon>
        <taxon>Metazoa</taxon>
        <taxon>Ecdysozoa</taxon>
        <taxon>Arthropoda</taxon>
        <taxon>Hexapoda</taxon>
        <taxon>Insecta</taxon>
        <taxon>Pterygota</taxon>
        <taxon>Neoptera</taxon>
        <taxon>Paraneoptera</taxon>
        <taxon>Thysanoptera</taxon>
        <taxon>Terebrantia</taxon>
        <taxon>Thripoidea</taxon>
        <taxon>Thripidae</taxon>
        <taxon>Frankliniella</taxon>
    </lineage>
</organism>
<dbReference type="Proteomes" id="UP001219518">
    <property type="component" value="Unassembled WGS sequence"/>
</dbReference>
<evidence type="ECO:0000313" key="2">
    <source>
        <dbReference type="EMBL" id="KAK3914851.1"/>
    </source>
</evidence>
<protein>
    <submittedName>
        <fullName evidence="2">Agmatine deiminase</fullName>
    </submittedName>
</protein>
<keyword evidence="1" id="KW-1133">Transmembrane helix</keyword>
<keyword evidence="1" id="KW-0812">Transmembrane</keyword>
<feature type="transmembrane region" description="Helical" evidence="1">
    <location>
        <begin position="54"/>
        <end position="71"/>
    </location>
</feature>
<keyword evidence="3" id="KW-1185">Reference proteome</keyword>
<dbReference type="AlphaFoldDB" id="A0AAE1H5X4"/>
<comment type="caution">
    <text evidence="2">The sequence shown here is derived from an EMBL/GenBank/DDBJ whole genome shotgun (WGS) entry which is preliminary data.</text>
</comment>
<accession>A0AAE1H5X4</accession>
<reference evidence="2" key="1">
    <citation type="submission" date="2021-07" db="EMBL/GenBank/DDBJ databases">
        <authorList>
            <person name="Catto M.A."/>
            <person name="Jacobson A."/>
            <person name="Kennedy G."/>
            <person name="Labadie P."/>
            <person name="Hunt B.G."/>
            <person name="Srinivasan R."/>
        </authorList>
    </citation>
    <scope>NUCLEOTIDE SEQUENCE</scope>
    <source>
        <strain evidence="2">PL_HMW_Pooled</strain>
        <tissue evidence="2">Head</tissue>
    </source>
</reference>
<sequence length="72" mass="7725">MNEFIFSGLILKSPNCGAIWMSFGVNAVISMNANMAGNVIGIDMSNFEGGVGGLYFPWIISPCMFLALLFIA</sequence>